<organism evidence="1 2">
    <name type="scientific">Enorma phocaeensis</name>
    <dbReference type="NCBI Taxonomy" id="1871019"/>
    <lineage>
        <taxon>Bacteria</taxon>
        <taxon>Bacillati</taxon>
        <taxon>Actinomycetota</taxon>
        <taxon>Coriobacteriia</taxon>
        <taxon>Coriobacteriales</taxon>
        <taxon>Coriobacteriaceae</taxon>
        <taxon>Enorma</taxon>
    </lineage>
</organism>
<name>A0A921IWV9_9ACTN</name>
<reference evidence="1" key="2">
    <citation type="submission" date="2021-09" db="EMBL/GenBank/DDBJ databases">
        <authorList>
            <person name="Gilroy R."/>
        </authorList>
    </citation>
    <scope>NUCLEOTIDE SEQUENCE</scope>
    <source>
        <strain evidence="1">ChiHjej13B12-9602</strain>
    </source>
</reference>
<reference evidence="1" key="1">
    <citation type="journal article" date="2021" name="PeerJ">
        <title>Extensive microbial diversity within the chicken gut microbiome revealed by metagenomics and culture.</title>
        <authorList>
            <person name="Gilroy R."/>
            <person name="Ravi A."/>
            <person name="Getino M."/>
            <person name="Pursley I."/>
            <person name="Horton D.L."/>
            <person name="Alikhan N.F."/>
            <person name="Baker D."/>
            <person name="Gharbi K."/>
            <person name="Hall N."/>
            <person name="Watson M."/>
            <person name="Adriaenssens E.M."/>
            <person name="Foster-Nyarko E."/>
            <person name="Jarju S."/>
            <person name="Secka A."/>
            <person name="Antonio M."/>
            <person name="Oren A."/>
            <person name="Chaudhuri R.R."/>
            <person name="La Ragione R."/>
            <person name="Hildebrand F."/>
            <person name="Pallen M.J."/>
        </authorList>
    </citation>
    <scope>NUCLEOTIDE SEQUENCE</scope>
    <source>
        <strain evidence="1">ChiHjej13B12-9602</strain>
    </source>
</reference>
<accession>A0A921IWV9</accession>
<dbReference type="Proteomes" id="UP000753256">
    <property type="component" value="Unassembled WGS sequence"/>
</dbReference>
<gene>
    <name evidence="1" type="ORF">K8V70_09085</name>
</gene>
<sequence length="32" mass="3725">MELDLLLIYRIDKEGLVLVATRARNQRELLGL</sequence>
<evidence type="ECO:0000313" key="1">
    <source>
        <dbReference type="EMBL" id="HJG37991.1"/>
    </source>
</evidence>
<comment type="caution">
    <text evidence="1">The sequence shown here is derived from an EMBL/GenBank/DDBJ whole genome shotgun (WGS) entry which is preliminary data.</text>
</comment>
<dbReference type="AlphaFoldDB" id="A0A921IWV9"/>
<protein>
    <submittedName>
        <fullName evidence="1">Uncharacterized protein</fullName>
    </submittedName>
</protein>
<proteinExistence type="predicted"/>
<dbReference type="EMBL" id="DYUZ01000032">
    <property type="protein sequence ID" value="HJG37991.1"/>
    <property type="molecule type" value="Genomic_DNA"/>
</dbReference>
<evidence type="ECO:0000313" key="2">
    <source>
        <dbReference type="Proteomes" id="UP000753256"/>
    </source>
</evidence>